<evidence type="ECO:0000313" key="3">
    <source>
        <dbReference type="Proteomes" id="UP000183788"/>
    </source>
</evidence>
<dbReference type="Proteomes" id="UP000183788">
    <property type="component" value="Unassembled WGS sequence"/>
</dbReference>
<keyword evidence="4" id="KW-1185">Reference proteome</keyword>
<dbReference type="AlphaFoldDB" id="A0A1K1MW71"/>
<gene>
    <name evidence="1" type="ORF">SAMN05661012_00941</name>
    <name evidence="2" type="ORF">SR876_07485</name>
</gene>
<organism evidence="1 3">
    <name type="scientific">Chitinophaga sancti</name>
    <dbReference type="NCBI Taxonomy" id="1004"/>
    <lineage>
        <taxon>Bacteria</taxon>
        <taxon>Pseudomonadati</taxon>
        <taxon>Bacteroidota</taxon>
        <taxon>Chitinophagia</taxon>
        <taxon>Chitinophagales</taxon>
        <taxon>Chitinophagaceae</taxon>
        <taxon>Chitinophaga</taxon>
    </lineage>
</organism>
<reference evidence="1 3" key="1">
    <citation type="submission" date="2016-11" db="EMBL/GenBank/DDBJ databases">
        <authorList>
            <person name="Jaros S."/>
            <person name="Januszkiewicz K."/>
            <person name="Wedrychowicz H."/>
        </authorList>
    </citation>
    <scope>NUCLEOTIDE SEQUENCE [LARGE SCALE GENOMIC DNA]</scope>
    <source>
        <strain evidence="1 3">DSM 784</strain>
    </source>
</reference>
<dbReference type="EMBL" id="FPIZ01000002">
    <property type="protein sequence ID" value="SFW27321.1"/>
    <property type="molecule type" value="Genomic_DNA"/>
</dbReference>
<proteinExistence type="predicted"/>
<evidence type="ECO:0000313" key="2">
    <source>
        <dbReference type="EMBL" id="WQG91337.1"/>
    </source>
</evidence>
<protein>
    <submittedName>
        <fullName evidence="1">Uncharacterized protein</fullName>
    </submittedName>
</protein>
<dbReference type="RefSeq" id="WP_177318544.1">
    <property type="nucleotide sequence ID" value="NZ_CBHWAX010000110.1"/>
</dbReference>
<dbReference type="EMBL" id="CP140154">
    <property type="protein sequence ID" value="WQG91337.1"/>
    <property type="molecule type" value="Genomic_DNA"/>
</dbReference>
<dbReference type="Proteomes" id="UP001326715">
    <property type="component" value="Chromosome"/>
</dbReference>
<evidence type="ECO:0000313" key="1">
    <source>
        <dbReference type="EMBL" id="SFW27321.1"/>
    </source>
</evidence>
<sequence length="57" mass="6864">MSKRKKEPPFLVELRKTRAKLSEELRNDPDAFFKRLDESSKDYFKSMGMNFYIESID</sequence>
<name>A0A1K1MW71_9BACT</name>
<reference evidence="2 4" key="2">
    <citation type="submission" date="2023-11" db="EMBL/GenBank/DDBJ databases">
        <title>MicrobeMod: A computational toolkit for identifying prokaryotic methylation and restriction-modification with nanopore sequencing.</title>
        <authorList>
            <person name="Crits-Christoph A."/>
            <person name="Kang S.C."/>
            <person name="Lee H."/>
            <person name="Ostrov N."/>
        </authorList>
    </citation>
    <scope>NUCLEOTIDE SEQUENCE [LARGE SCALE GENOMIC DNA]</scope>
    <source>
        <strain evidence="2 4">ATCC 23090</strain>
    </source>
</reference>
<evidence type="ECO:0000313" key="4">
    <source>
        <dbReference type="Proteomes" id="UP001326715"/>
    </source>
</evidence>
<accession>A0A1K1MW71</accession>